<dbReference type="EMBL" id="JAULSW010000002">
    <property type="protein sequence ID" value="KAK3390032.1"/>
    <property type="molecule type" value="Genomic_DNA"/>
</dbReference>
<reference evidence="3" key="1">
    <citation type="journal article" date="2023" name="Mol. Phylogenet. Evol.">
        <title>Genome-scale phylogeny and comparative genomics of the fungal order Sordariales.</title>
        <authorList>
            <person name="Hensen N."/>
            <person name="Bonometti L."/>
            <person name="Westerberg I."/>
            <person name="Brannstrom I.O."/>
            <person name="Guillou S."/>
            <person name="Cros-Aarteil S."/>
            <person name="Calhoun S."/>
            <person name="Haridas S."/>
            <person name="Kuo A."/>
            <person name="Mondo S."/>
            <person name="Pangilinan J."/>
            <person name="Riley R."/>
            <person name="LaButti K."/>
            <person name="Andreopoulos B."/>
            <person name="Lipzen A."/>
            <person name="Chen C."/>
            <person name="Yan M."/>
            <person name="Daum C."/>
            <person name="Ng V."/>
            <person name="Clum A."/>
            <person name="Steindorff A."/>
            <person name="Ohm R.A."/>
            <person name="Martin F."/>
            <person name="Silar P."/>
            <person name="Natvig D.O."/>
            <person name="Lalanne C."/>
            <person name="Gautier V."/>
            <person name="Ament-Velasquez S.L."/>
            <person name="Kruys A."/>
            <person name="Hutchinson M.I."/>
            <person name="Powell A.J."/>
            <person name="Barry K."/>
            <person name="Miller A.N."/>
            <person name="Grigoriev I.V."/>
            <person name="Debuchy R."/>
            <person name="Gladieux P."/>
            <person name="Hiltunen Thoren M."/>
            <person name="Johannesson H."/>
        </authorList>
    </citation>
    <scope>NUCLEOTIDE SEQUENCE</scope>
    <source>
        <strain evidence="3">CBS 232.78</strain>
    </source>
</reference>
<name>A0AAE0NYF8_9PEZI</name>
<evidence type="ECO:0000256" key="1">
    <source>
        <dbReference type="SAM" id="SignalP"/>
    </source>
</evidence>
<keyword evidence="4" id="KW-1185">Reference proteome</keyword>
<protein>
    <recommendedName>
        <fullName evidence="2">DUF8021 domain-containing protein</fullName>
    </recommendedName>
</protein>
<feature type="chain" id="PRO_5042180022" description="DUF8021 domain-containing protein" evidence="1">
    <location>
        <begin position="20"/>
        <end position="297"/>
    </location>
</feature>
<evidence type="ECO:0000313" key="4">
    <source>
        <dbReference type="Proteomes" id="UP001285441"/>
    </source>
</evidence>
<gene>
    <name evidence="3" type="ORF">B0H63DRAFT_428588</name>
</gene>
<proteinExistence type="predicted"/>
<comment type="caution">
    <text evidence="3">The sequence shown here is derived from an EMBL/GenBank/DDBJ whole genome shotgun (WGS) entry which is preliminary data.</text>
</comment>
<evidence type="ECO:0000313" key="3">
    <source>
        <dbReference type="EMBL" id="KAK3390032.1"/>
    </source>
</evidence>
<dbReference type="Proteomes" id="UP001285441">
    <property type="component" value="Unassembled WGS sequence"/>
</dbReference>
<dbReference type="Pfam" id="PF26061">
    <property type="entry name" value="DUF8021"/>
    <property type="match status" value="1"/>
</dbReference>
<evidence type="ECO:0000259" key="2">
    <source>
        <dbReference type="Pfam" id="PF26061"/>
    </source>
</evidence>
<feature type="domain" description="DUF8021" evidence="2">
    <location>
        <begin position="155"/>
        <end position="265"/>
    </location>
</feature>
<sequence length="297" mass="31837">MFSFALVITLAAVVSGVSADCSRDFLKSASAAYVAAQKAGSVSSLAALTASSPNFIFLENNKLASLKSSTLAKPIKIDFSRSAHDTVECATFTEIIAATDPHPYVIHTRMVFDSTSLQATLIESVVTDEGDWLFNATGTLALNSAETWDPIPKEKQDSRAVVKAAGDAYFDRFGNVSVSVPWGPPCVRVEGGLPARGDLKGDDCVMVWPSTIYVPYRRYVVDEELGVVDLFVGFPGLDRTQGQEPMPDSHFFRVEGGKIKYLHTASACVKGGCGLNGTTFGRRDAAKRGAVLAKLRV</sequence>
<organism evidence="3 4">
    <name type="scientific">Podospora didyma</name>
    <dbReference type="NCBI Taxonomy" id="330526"/>
    <lineage>
        <taxon>Eukaryota</taxon>
        <taxon>Fungi</taxon>
        <taxon>Dikarya</taxon>
        <taxon>Ascomycota</taxon>
        <taxon>Pezizomycotina</taxon>
        <taxon>Sordariomycetes</taxon>
        <taxon>Sordariomycetidae</taxon>
        <taxon>Sordariales</taxon>
        <taxon>Podosporaceae</taxon>
        <taxon>Podospora</taxon>
    </lineage>
</organism>
<dbReference type="InterPro" id="IPR058334">
    <property type="entry name" value="DUF8021"/>
</dbReference>
<reference evidence="3" key="2">
    <citation type="submission" date="2023-06" db="EMBL/GenBank/DDBJ databases">
        <authorList>
            <consortium name="Lawrence Berkeley National Laboratory"/>
            <person name="Haridas S."/>
            <person name="Hensen N."/>
            <person name="Bonometti L."/>
            <person name="Westerberg I."/>
            <person name="Brannstrom I.O."/>
            <person name="Guillou S."/>
            <person name="Cros-Aarteil S."/>
            <person name="Calhoun S."/>
            <person name="Kuo A."/>
            <person name="Mondo S."/>
            <person name="Pangilinan J."/>
            <person name="Riley R."/>
            <person name="LaButti K."/>
            <person name="Andreopoulos B."/>
            <person name="Lipzen A."/>
            <person name="Chen C."/>
            <person name="Yanf M."/>
            <person name="Daum C."/>
            <person name="Ng V."/>
            <person name="Clum A."/>
            <person name="Steindorff A."/>
            <person name="Ohm R."/>
            <person name="Martin F."/>
            <person name="Silar P."/>
            <person name="Natvig D."/>
            <person name="Lalanne C."/>
            <person name="Gautier V."/>
            <person name="Ament-velasquez S.L."/>
            <person name="Kruys A."/>
            <person name="Hutchinson M.I."/>
            <person name="Powell A.J."/>
            <person name="Barry K."/>
            <person name="Miller A.N."/>
            <person name="Grigoriev I.V."/>
            <person name="Debuchy R."/>
            <person name="Gladieux P."/>
            <person name="Thoren M.H."/>
            <person name="Johannesson H."/>
        </authorList>
    </citation>
    <scope>NUCLEOTIDE SEQUENCE</scope>
    <source>
        <strain evidence="3">CBS 232.78</strain>
    </source>
</reference>
<keyword evidence="1" id="KW-0732">Signal</keyword>
<accession>A0AAE0NYF8</accession>
<dbReference type="AlphaFoldDB" id="A0AAE0NYF8"/>
<feature type="signal peptide" evidence="1">
    <location>
        <begin position="1"/>
        <end position="19"/>
    </location>
</feature>